<dbReference type="GO" id="GO:0008408">
    <property type="term" value="F:3'-5' exonuclease activity"/>
    <property type="evidence" value="ECO:0007669"/>
    <property type="project" value="InterPro"/>
</dbReference>
<dbReference type="SUPFAM" id="SSF53098">
    <property type="entry name" value="Ribonuclease H-like"/>
    <property type="match status" value="1"/>
</dbReference>
<dbReference type="GO" id="GO:0006139">
    <property type="term" value="P:nucleobase-containing compound metabolic process"/>
    <property type="evidence" value="ECO:0007669"/>
    <property type="project" value="InterPro"/>
</dbReference>
<dbReference type="EMBL" id="LKEA01000051">
    <property type="protein sequence ID" value="ROV92196.1"/>
    <property type="molecule type" value="Genomic_DNA"/>
</dbReference>
<dbReference type="AlphaFoldDB" id="A0A423VMF8"/>
<evidence type="ECO:0000313" key="3">
    <source>
        <dbReference type="Proteomes" id="UP000283895"/>
    </source>
</evidence>
<gene>
    <name evidence="2" type="ORF">VMCG_09295</name>
</gene>
<protein>
    <recommendedName>
        <fullName evidence="1">3'-5' exonuclease domain-containing protein</fullName>
    </recommendedName>
</protein>
<keyword evidence="3" id="KW-1185">Reference proteome</keyword>
<dbReference type="STRING" id="356882.A0A423VMF8"/>
<evidence type="ECO:0000313" key="2">
    <source>
        <dbReference type="EMBL" id="ROV92196.1"/>
    </source>
</evidence>
<dbReference type="InterPro" id="IPR012337">
    <property type="entry name" value="RNaseH-like_sf"/>
</dbReference>
<evidence type="ECO:0000259" key="1">
    <source>
        <dbReference type="Pfam" id="PF01612"/>
    </source>
</evidence>
<dbReference type="OrthoDB" id="26838at2759"/>
<dbReference type="InterPro" id="IPR036397">
    <property type="entry name" value="RNaseH_sf"/>
</dbReference>
<organism evidence="2 3">
    <name type="scientific">Cytospora schulzeri</name>
    <dbReference type="NCBI Taxonomy" id="448051"/>
    <lineage>
        <taxon>Eukaryota</taxon>
        <taxon>Fungi</taxon>
        <taxon>Dikarya</taxon>
        <taxon>Ascomycota</taxon>
        <taxon>Pezizomycotina</taxon>
        <taxon>Sordariomycetes</taxon>
        <taxon>Sordariomycetidae</taxon>
        <taxon>Diaporthales</taxon>
        <taxon>Cytosporaceae</taxon>
        <taxon>Cytospora</taxon>
    </lineage>
</organism>
<dbReference type="Proteomes" id="UP000283895">
    <property type="component" value="Unassembled WGS sequence"/>
</dbReference>
<name>A0A423VMF8_9PEZI</name>
<feature type="domain" description="3'-5' exonuclease" evidence="1">
    <location>
        <begin position="9"/>
        <end position="191"/>
    </location>
</feature>
<dbReference type="GO" id="GO:0003676">
    <property type="term" value="F:nucleic acid binding"/>
    <property type="evidence" value="ECO:0007669"/>
    <property type="project" value="InterPro"/>
</dbReference>
<dbReference type="PANTHER" id="PTHR43040">
    <property type="entry name" value="RIBONUCLEASE D"/>
    <property type="match status" value="1"/>
</dbReference>
<dbReference type="Pfam" id="PF01612">
    <property type="entry name" value="DNA_pol_A_exo1"/>
    <property type="match status" value="1"/>
</dbReference>
<proteinExistence type="predicted"/>
<comment type="caution">
    <text evidence="2">The sequence shown here is derived from an EMBL/GenBank/DDBJ whole genome shotgun (WGS) entry which is preliminary data.</text>
</comment>
<dbReference type="PANTHER" id="PTHR43040:SF1">
    <property type="entry name" value="RIBONUCLEASE D"/>
    <property type="match status" value="1"/>
</dbReference>
<reference evidence="2 3" key="1">
    <citation type="submission" date="2015-09" db="EMBL/GenBank/DDBJ databases">
        <title>Host preference determinants of Valsa canker pathogens revealed by comparative genomics.</title>
        <authorList>
            <person name="Yin Z."/>
            <person name="Huang L."/>
        </authorList>
    </citation>
    <scope>NUCLEOTIDE SEQUENCE [LARGE SCALE GENOMIC DNA]</scope>
    <source>
        <strain evidence="2 3">03-1</strain>
    </source>
</reference>
<dbReference type="Gene3D" id="3.30.420.10">
    <property type="entry name" value="Ribonuclease H-like superfamily/Ribonuclease H"/>
    <property type="match status" value="1"/>
</dbReference>
<accession>A0A423VMF8</accession>
<sequence>MTACSNCVVSSVTELTAFLSSIPRGSTLYLDLEGENLSRHGTITLVTILVHPQNITAIIDVLTLGTSSFNTSSANGRSLKSILEDPSIPKCIWDLRNDTDALWAHYRVGLTGVTDIQLLENASRLAHRDKNYLSGLDNAIRYDLKLGYMDQQRWSQTKQDIRRLMPTGIFSKRPLDAKVIEYCVNDVKKLPDLQAVYMKRITPDWLRKAQRAMDQRLTEARSPGYQPQSREKAFGPWRSESVSYRSLEDALDDWRVAEMDDAQEMEDALEEWRWAEM</sequence>
<dbReference type="InterPro" id="IPR002562">
    <property type="entry name" value="3'-5'_exonuclease_dom"/>
</dbReference>